<reference evidence="2 3" key="1">
    <citation type="submission" date="2021-04" db="EMBL/GenBank/DDBJ databases">
        <title>Genome analysis of Polyangium sp.</title>
        <authorList>
            <person name="Li Y."/>
            <person name="Wang J."/>
        </authorList>
    </citation>
    <scope>NUCLEOTIDE SEQUENCE [LARGE SCALE GENOMIC DNA]</scope>
    <source>
        <strain evidence="2 3">SDU14</strain>
    </source>
</reference>
<organism evidence="2 3">
    <name type="scientific">Polyangium jinanense</name>
    <dbReference type="NCBI Taxonomy" id="2829994"/>
    <lineage>
        <taxon>Bacteria</taxon>
        <taxon>Pseudomonadati</taxon>
        <taxon>Myxococcota</taxon>
        <taxon>Polyangia</taxon>
        <taxon>Polyangiales</taxon>
        <taxon>Polyangiaceae</taxon>
        <taxon>Polyangium</taxon>
    </lineage>
</organism>
<keyword evidence="3" id="KW-1185">Reference proteome</keyword>
<gene>
    <name evidence="2" type="ORF">KEG57_21080</name>
</gene>
<name>A0A9X3X2J4_9BACT</name>
<feature type="chain" id="PRO_5040973875" description="Lipoprotein" evidence="1">
    <location>
        <begin position="18"/>
        <end position="116"/>
    </location>
</feature>
<protein>
    <recommendedName>
        <fullName evidence="4">Lipoprotein</fullName>
    </recommendedName>
</protein>
<sequence>MLKKILAGLGLSLSLMACLGAPEEGVTVDEGPVATAEQALRPSGRYRTYYSDNTYTVAVGWENRECDWRYDSSDGDFSAYYKEFRYDCPEYNDPFLPSTKCWDCTTATSCTLQPCP</sequence>
<dbReference type="Proteomes" id="UP001151081">
    <property type="component" value="Unassembled WGS sequence"/>
</dbReference>
<dbReference type="RefSeq" id="WP_272421319.1">
    <property type="nucleotide sequence ID" value="NZ_JAGTJJ010000011.1"/>
</dbReference>
<proteinExistence type="predicted"/>
<accession>A0A9X3X2J4</accession>
<evidence type="ECO:0000313" key="2">
    <source>
        <dbReference type="EMBL" id="MDC3983019.1"/>
    </source>
</evidence>
<dbReference type="PROSITE" id="PS51257">
    <property type="entry name" value="PROKAR_LIPOPROTEIN"/>
    <property type="match status" value="1"/>
</dbReference>
<evidence type="ECO:0008006" key="4">
    <source>
        <dbReference type="Google" id="ProtNLM"/>
    </source>
</evidence>
<dbReference type="AlphaFoldDB" id="A0A9X3X2J4"/>
<keyword evidence="1" id="KW-0732">Signal</keyword>
<dbReference type="EMBL" id="JAGTJJ010000011">
    <property type="protein sequence ID" value="MDC3983019.1"/>
    <property type="molecule type" value="Genomic_DNA"/>
</dbReference>
<evidence type="ECO:0000256" key="1">
    <source>
        <dbReference type="SAM" id="SignalP"/>
    </source>
</evidence>
<evidence type="ECO:0000313" key="3">
    <source>
        <dbReference type="Proteomes" id="UP001151081"/>
    </source>
</evidence>
<feature type="signal peptide" evidence="1">
    <location>
        <begin position="1"/>
        <end position="17"/>
    </location>
</feature>
<comment type="caution">
    <text evidence="2">The sequence shown here is derived from an EMBL/GenBank/DDBJ whole genome shotgun (WGS) entry which is preliminary data.</text>
</comment>